<dbReference type="EMBL" id="JABSNO010000046">
    <property type="protein sequence ID" value="NRS94112.1"/>
    <property type="molecule type" value="Genomic_DNA"/>
</dbReference>
<accession>A0A8J8KAG0</accession>
<name>A0A8J8KAG0_9FLAO</name>
<reference evidence="1" key="1">
    <citation type="submission" date="2020-05" db="EMBL/GenBank/DDBJ databases">
        <title>Genomic Encyclopedia of Type Strains, Phase IV (KMG-V): Genome sequencing to study the core and pangenomes of soil and plant-associated prokaryotes.</title>
        <authorList>
            <person name="Whitman W."/>
        </authorList>
    </citation>
    <scope>NUCLEOTIDE SEQUENCE</scope>
    <source>
        <strain evidence="1">16F</strain>
    </source>
</reference>
<evidence type="ECO:0000313" key="2">
    <source>
        <dbReference type="Proteomes" id="UP000610746"/>
    </source>
</evidence>
<sequence length="53" mass="5876">MDTFGAGWEDGGAGGVMKQWIPGLVAMFCLQHFKNLTDKTKYQPFTILIDIAL</sequence>
<gene>
    <name evidence="1" type="ORF">HNQ03_003212</name>
</gene>
<dbReference type="Proteomes" id="UP000610746">
    <property type="component" value="Unassembled WGS sequence"/>
</dbReference>
<keyword evidence="2" id="KW-1185">Reference proteome</keyword>
<dbReference type="RefSeq" id="WP_173780637.1">
    <property type="nucleotide sequence ID" value="NZ_JABSNO010000046.1"/>
</dbReference>
<protein>
    <submittedName>
        <fullName evidence="1">Uncharacterized protein</fullName>
    </submittedName>
</protein>
<proteinExistence type="predicted"/>
<evidence type="ECO:0000313" key="1">
    <source>
        <dbReference type="EMBL" id="NRS94112.1"/>
    </source>
</evidence>
<comment type="caution">
    <text evidence="1">The sequence shown here is derived from an EMBL/GenBank/DDBJ whole genome shotgun (WGS) entry which is preliminary data.</text>
</comment>
<organism evidence="1 2">
    <name type="scientific">Frigoriflavimonas asaccharolytica</name>
    <dbReference type="NCBI Taxonomy" id="2735899"/>
    <lineage>
        <taxon>Bacteria</taxon>
        <taxon>Pseudomonadati</taxon>
        <taxon>Bacteroidota</taxon>
        <taxon>Flavobacteriia</taxon>
        <taxon>Flavobacteriales</taxon>
        <taxon>Weeksellaceae</taxon>
        <taxon>Frigoriflavimonas</taxon>
    </lineage>
</organism>
<dbReference type="AlphaFoldDB" id="A0A8J8KAG0"/>